<feature type="domain" description="HAUS augmin-like complex subunit 6 N-terminal" evidence="2">
    <location>
        <begin position="16"/>
        <end position="268"/>
    </location>
</feature>
<reference evidence="4" key="1">
    <citation type="submission" date="2025-08" db="UniProtKB">
        <authorList>
            <consortium name="RefSeq"/>
        </authorList>
    </citation>
    <scope>IDENTIFICATION</scope>
</reference>
<feature type="region of interest" description="Disordered" evidence="1">
    <location>
        <begin position="820"/>
        <end position="936"/>
    </location>
</feature>
<evidence type="ECO:0000259" key="2">
    <source>
        <dbReference type="Pfam" id="PF14661"/>
    </source>
</evidence>
<feature type="region of interest" description="Disordered" evidence="1">
    <location>
        <begin position="409"/>
        <end position="454"/>
    </location>
</feature>
<feature type="region of interest" description="Disordered" evidence="1">
    <location>
        <begin position="1043"/>
        <end position="1118"/>
    </location>
</feature>
<proteinExistence type="predicted"/>
<feature type="compositionally biased region" description="Basic and acidic residues" evidence="1">
    <location>
        <begin position="759"/>
        <end position="773"/>
    </location>
</feature>
<feature type="compositionally biased region" description="Polar residues" evidence="1">
    <location>
        <begin position="484"/>
        <end position="496"/>
    </location>
</feature>
<dbReference type="InterPro" id="IPR026797">
    <property type="entry name" value="HAUS_6"/>
</dbReference>
<sequence>MANTNTEDGGEMSQILFTNLQLLGMDVIDMEDKYKIQFNKDMFNLPNKAGSEAVLYFLFNRLNPSLCKEQFRDCWPVFDRKTEFQFRKVCNSWLVCIQKDEPNARLPSINAALLLSPGGRKFIKLLHSFSTYVLVQVMKNEHGHTSELMFQGPIQNDPQLSNTTAKTLHNASALDRENLFDHLHCVIAANRKWREYCQELTKEYRGLVKKGRESQTEKLQCVNTLAETAMKAGCSLPARRSLSMFDGDTDVYAAKRRQKMQKVQSQWKMLSNFSEGSQDHRELIRQMLEGTLTTTVLDGTDLGVRVPGLLLRECKKEISQNEIESVYIGGKVNLPSVLQLWNICLKLYKEQLESEPLPNVTEQAPQLRHQLKEHHALQSSTKNISNNMSKEVIPELTKLVQRLQKLLQNQPARRSARDEHQYTPLNLGLTSNTPDGAVPMNFPSGADSTPRGTAVREGLEGAMPTRLSHLLDSASESPDGPSRLASQLEAQVQQARKVTRPQKSVDFGGLVPRKSSSGSHASSKKNKVKQARGVPGKLQAGHPGAGTVRPTSHNTPGSVLRETLETRGKDSHRKAESASSSQAGIVKKSKMNAQSAESKPKSSTASEKAMNALADSIVADVLGLDEGDASPDRLGDLLSPLLSHKEEESFSPGQLDGAAFVSRDLLTRSPLRVTPHSSASTSGGPPRGMTLVTNQSRQSDSPAVKTPRAVHSAGLSSEDSTPHNAGLWGAGSGTVAAAASSDRGTFEQSLENVISPVSDAEHSEDNESVHDQLDNSEGDGNTDDILSTKFPLLNQSRESFVQSAPLTFALDGHGRNEAIGTAVSPAQFPDSMLPSAGDRGSPVSSSSPTPADSPLHQLSPSLAEVWGEGPAQRSSLTPSRIPARPPGDGEASAEETSPAPVFSSNAITVPTASSPTASSTNNRRFDTFVSDKEEESDSDILDLGDFSFTSYGSLSGSLLQTSALPNTSLRSSNFVTFDNGASRQSTNAATPVRDKTQNAVNKIVSESLEQVRMSFGESEDSLETAQPPVMVDLEDEDVDFAPNHSDSFSPVKQGIQLQGRSPWRKQNGNDRGFEPGVKSAATSGPGSAKKSELGDLSSSPLMYSVPGVPSPSSQSNVTAANLEAKLAQLRSQVSSIFHDFNVDSDSD</sequence>
<feature type="region of interest" description="Disordered" evidence="1">
    <location>
        <begin position="471"/>
        <end position="608"/>
    </location>
</feature>
<dbReference type="RefSeq" id="XP_012941547.1">
    <property type="nucleotide sequence ID" value="XM_013086093.2"/>
</dbReference>
<feature type="compositionally biased region" description="Polar residues" evidence="1">
    <location>
        <begin position="691"/>
        <end position="701"/>
    </location>
</feature>
<feature type="compositionally biased region" description="Low complexity" evidence="1">
    <location>
        <begin position="1104"/>
        <end position="1117"/>
    </location>
</feature>
<feature type="compositionally biased region" description="Polar residues" evidence="1">
    <location>
        <begin position="714"/>
        <end position="723"/>
    </location>
</feature>
<accession>A0ABM1A635</accession>
<feature type="compositionally biased region" description="Polar residues" evidence="1">
    <location>
        <begin position="742"/>
        <end position="752"/>
    </location>
</feature>
<feature type="compositionally biased region" description="Polar residues" evidence="1">
    <location>
        <begin position="842"/>
        <end position="860"/>
    </location>
</feature>
<evidence type="ECO:0000256" key="1">
    <source>
        <dbReference type="SAM" id="MobiDB-lite"/>
    </source>
</evidence>
<feature type="compositionally biased region" description="Low complexity" evidence="1">
    <location>
        <begin position="908"/>
        <end position="920"/>
    </location>
</feature>
<name>A0ABM1A635_APLCA</name>
<feature type="region of interest" description="Disordered" evidence="1">
    <location>
        <begin position="671"/>
        <end position="789"/>
    </location>
</feature>
<organism evidence="3 4">
    <name type="scientific">Aplysia californica</name>
    <name type="common">California sea hare</name>
    <dbReference type="NCBI Taxonomy" id="6500"/>
    <lineage>
        <taxon>Eukaryota</taxon>
        <taxon>Metazoa</taxon>
        <taxon>Spiralia</taxon>
        <taxon>Lophotrochozoa</taxon>
        <taxon>Mollusca</taxon>
        <taxon>Gastropoda</taxon>
        <taxon>Heterobranchia</taxon>
        <taxon>Euthyneura</taxon>
        <taxon>Tectipleura</taxon>
        <taxon>Aplysiida</taxon>
        <taxon>Aplysioidea</taxon>
        <taxon>Aplysiidae</taxon>
        <taxon>Aplysia</taxon>
    </lineage>
</organism>
<dbReference type="PANTHER" id="PTHR16151">
    <property type="entry name" value="HAUS AUGMIN-LIKE COMPLEX SUBUNIT 6"/>
    <property type="match status" value="1"/>
</dbReference>
<dbReference type="Pfam" id="PF14661">
    <property type="entry name" value="HAUS6_N"/>
    <property type="match status" value="1"/>
</dbReference>
<keyword evidence="3" id="KW-1185">Reference proteome</keyword>
<feature type="compositionally biased region" description="Polar residues" evidence="1">
    <location>
        <begin position="591"/>
        <end position="606"/>
    </location>
</feature>
<dbReference type="PANTHER" id="PTHR16151:SF2">
    <property type="entry name" value="HAUS AUGMIN-LIKE COMPLEX SUBUNIT 6"/>
    <property type="match status" value="1"/>
</dbReference>
<gene>
    <name evidence="4" type="primary">LOC101862433</name>
</gene>
<dbReference type="Proteomes" id="UP000694888">
    <property type="component" value="Unplaced"/>
</dbReference>
<dbReference type="InterPro" id="IPR028163">
    <property type="entry name" value="HAUS_6_N"/>
</dbReference>
<evidence type="ECO:0000313" key="4">
    <source>
        <dbReference type="RefSeq" id="XP_012941547.1"/>
    </source>
</evidence>
<feature type="compositionally biased region" description="Polar residues" evidence="1">
    <location>
        <begin position="1044"/>
        <end position="1059"/>
    </location>
</feature>
<protein>
    <submittedName>
        <fullName evidence="4">Uncharacterized protein LOC101862433</fullName>
    </submittedName>
</protein>
<dbReference type="GeneID" id="101862433"/>
<feature type="compositionally biased region" description="Basic and acidic residues" evidence="1">
    <location>
        <begin position="562"/>
        <end position="576"/>
    </location>
</feature>
<evidence type="ECO:0000313" key="3">
    <source>
        <dbReference type="Proteomes" id="UP000694888"/>
    </source>
</evidence>